<proteinExistence type="predicted"/>
<evidence type="ECO:0000313" key="4">
    <source>
        <dbReference type="Proteomes" id="UP001139028"/>
    </source>
</evidence>
<evidence type="ECO:0000313" key="3">
    <source>
        <dbReference type="EMBL" id="MCO1334073.1"/>
    </source>
</evidence>
<dbReference type="InterPro" id="IPR015424">
    <property type="entry name" value="PyrdxlP-dep_Trfase"/>
</dbReference>
<dbReference type="GO" id="GO:0008483">
    <property type="term" value="F:transaminase activity"/>
    <property type="evidence" value="ECO:0007669"/>
    <property type="project" value="UniProtKB-KW"/>
</dbReference>
<gene>
    <name evidence="3" type="ORF">MO867_06925</name>
</gene>
<organism evidence="3 4">
    <name type="scientific">Microbulbifer okhotskensis</name>
    <dbReference type="NCBI Taxonomy" id="2926617"/>
    <lineage>
        <taxon>Bacteria</taxon>
        <taxon>Pseudomonadati</taxon>
        <taxon>Pseudomonadota</taxon>
        <taxon>Gammaproteobacteria</taxon>
        <taxon>Cellvibrionales</taxon>
        <taxon>Microbulbiferaceae</taxon>
        <taxon>Microbulbifer</taxon>
    </lineage>
</organism>
<dbReference type="EMBL" id="JALBWM010000020">
    <property type="protein sequence ID" value="MCO1334073.1"/>
    <property type="molecule type" value="Genomic_DNA"/>
</dbReference>
<dbReference type="InterPro" id="IPR015421">
    <property type="entry name" value="PyrdxlP-dep_Trfase_major"/>
</dbReference>
<dbReference type="Gene3D" id="3.90.1150.10">
    <property type="entry name" value="Aspartate Aminotransferase, domain 1"/>
    <property type="match status" value="1"/>
</dbReference>
<comment type="caution">
    <text evidence="3">The sequence shown here is derived from an EMBL/GenBank/DDBJ whole genome shotgun (WGS) entry which is preliminary data.</text>
</comment>
<dbReference type="AlphaFoldDB" id="A0A9X2EQW5"/>
<accession>A0A9X2EQW5</accession>
<keyword evidence="1" id="KW-0663">Pyridoxal phosphate</keyword>
<dbReference type="InterPro" id="IPR015422">
    <property type="entry name" value="PyrdxlP-dep_Trfase_small"/>
</dbReference>
<evidence type="ECO:0000256" key="1">
    <source>
        <dbReference type="ARBA" id="ARBA00022898"/>
    </source>
</evidence>
<dbReference type="Pfam" id="PF00266">
    <property type="entry name" value="Aminotran_5"/>
    <property type="match status" value="1"/>
</dbReference>
<sequence length="388" mass="44784">MYKKFYSEFLQAPSGSPSSMLHMACHSHHYWPDVTLDAVQQYWRDASLLADEKWGPIFEEKIPSWQAAVAKSLNLPSADLIAIAPNTHELVYRLISAFDPSQPLHILTTDGEFYSFTRQLQRLEEIPQVKVTRIPREPYATLAERFETELHRNQYQLAYASLVFFDSGVVFPRLLEIAEQKPKTTQFVIDGYHGYFARPIDLAAVANKIFFTAGSYKYFGAGEGLCFMSIPADCPLRPLNTGWFAEMAELENRSDEVSYSNNWLRFAGATMDYSTLYKALAIFDLFAREGITIDKIHRYILRAQTRFLQSMDKSNHPVLNRNNLVCHDLEYGHGHFFTFDCSQPELSQRIQEALKARAVLCDRRQQYLRLGFAIYHDENETYQQVFSS</sequence>
<reference evidence="3" key="1">
    <citation type="journal article" date="2022" name="Arch. Microbiol.">
        <title>Microbulbifer okhotskensis sp. nov., isolated from a deep bottom sediment of the Okhotsk Sea.</title>
        <authorList>
            <person name="Romanenko L."/>
            <person name="Kurilenko V."/>
            <person name="Otstavnykh N."/>
            <person name="Velansky P."/>
            <person name="Isaeva M."/>
            <person name="Mikhailov V."/>
        </authorList>
    </citation>
    <scope>NUCLEOTIDE SEQUENCE</scope>
    <source>
        <strain evidence="3">OS29</strain>
    </source>
</reference>
<name>A0A9X2EQW5_9GAMM</name>
<dbReference type="SUPFAM" id="SSF53383">
    <property type="entry name" value="PLP-dependent transferases"/>
    <property type="match status" value="1"/>
</dbReference>
<keyword evidence="4" id="KW-1185">Reference proteome</keyword>
<evidence type="ECO:0000259" key="2">
    <source>
        <dbReference type="Pfam" id="PF00266"/>
    </source>
</evidence>
<keyword evidence="3" id="KW-0808">Transferase</keyword>
<protein>
    <submittedName>
        <fullName evidence="3">Aminotransferase class V-fold PLP-dependent enzyme</fullName>
    </submittedName>
</protein>
<dbReference type="Proteomes" id="UP001139028">
    <property type="component" value="Unassembled WGS sequence"/>
</dbReference>
<dbReference type="Gene3D" id="3.40.640.10">
    <property type="entry name" value="Type I PLP-dependent aspartate aminotransferase-like (Major domain)"/>
    <property type="match status" value="1"/>
</dbReference>
<dbReference type="RefSeq" id="WP_252465558.1">
    <property type="nucleotide sequence ID" value="NZ_JALBWM010000020.1"/>
</dbReference>
<keyword evidence="3" id="KW-0032">Aminotransferase</keyword>
<feature type="domain" description="Aminotransferase class V" evidence="2">
    <location>
        <begin position="34"/>
        <end position="319"/>
    </location>
</feature>
<dbReference type="InterPro" id="IPR000192">
    <property type="entry name" value="Aminotrans_V_dom"/>
</dbReference>